<dbReference type="Proteomes" id="UP001159427">
    <property type="component" value="Unassembled WGS sequence"/>
</dbReference>
<evidence type="ECO:0000313" key="1">
    <source>
        <dbReference type="EMBL" id="CAH3197905.1"/>
    </source>
</evidence>
<gene>
    <name evidence="1" type="ORF">PEVE_00035411</name>
</gene>
<evidence type="ECO:0000313" key="2">
    <source>
        <dbReference type="Proteomes" id="UP001159427"/>
    </source>
</evidence>
<dbReference type="PANTHER" id="PTHR10098">
    <property type="entry name" value="RAPSYN-RELATED"/>
    <property type="match status" value="1"/>
</dbReference>
<protein>
    <recommendedName>
        <fullName evidence="3">Tetratricopeptide repeat protein</fullName>
    </recommendedName>
</protein>
<dbReference type="Gene3D" id="1.25.40.10">
    <property type="entry name" value="Tetratricopeptide repeat domain"/>
    <property type="match status" value="1"/>
</dbReference>
<dbReference type="Pfam" id="PF13181">
    <property type="entry name" value="TPR_8"/>
    <property type="match status" value="1"/>
</dbReference>
<reference evidence="1 2" key="1">
    <citation type="submission" date="2022-05" db="EMBL/GenBank/DDBJ databases">
        <authorList>
            <consortium name="Genoscope - CEA"/>
            <person name="William W."/>
        </authorList>
    </citation>
    <scope>NUCLEOTIDE SEQUENCE [LARGE SCALE GENOMIC DNA]</scope>
</reference>
<organism evidence="1 2">
    <name type="scientific">Porites evermanni</name>
    <dbReference type="NCBI Taxonomy" id="104178"/>
    <lineage>
        <taxon>Eukaryota</taxon>
        <taxon>Metazoa</taxon>
        <taxon>Cnidaria</taxon>
        <taxon>Anthozoa</taxon>
        <taxon>Hexacorallia</taxon>
        <taxon>Scleractinia</taxon>
        <taxon>Fungiina</taxon>
        <taxon>Poritidae</taxon>
        <taxon>Porites</taxon>
    </lineage>
</organism>
<evidence type="ECO:0008006" key="3">
    <source>
        <dbReference type="Google" id="ProtNLM"/>
    </source>
</evidence>
<dbReference type="PANTHER" id="PTHR10098:SF108">
    <property type="entry name" value="TETRATRICOPEPTIDE REPEAT PROTEIN 28"/>
    <property type="match status" value="1"/>
</dbReference>
<proteinExistence type="predicted"/>
<name>A0ABN8T2A8_9CNID</name>
<keyword evidence="2" id="KW-1185">Reference proteome</keyword>
<dbReference type="SUPFAM" id="SSF48452">
    <property type="entry name" value="TPR-like"/>
    <property type="match status" value="1"/>
</dbReference>
<dbReference type="InterPro" id="IPR019734">
    <property type="entry name" value="TPR_rpt"/>
</dbReference>
<dbReference type="SMART" id="SM00028">
    <property type="entry name" value="TPR"/>
    <property type="match status" value="3"/>
</dbReference>
<dbReference type="EMBL" id="CALNXI010005482">
    <property type="protein sequence ID" value="CAH3197905.1"/>
    <property type="molecule type" value="Genomic_DNA"/>
</dbReference>
<accession>A0ABN8T2A8</accession>
<dbReference type="InterPro" id="IPR011990">
    <property type="entry name" value="TPR-like_helical_dom_sf"/>
</dbReference>
<feature type="non-terminal residue" evidence="1">
    <location>
        <position position="213"/>
    </location>
</feature>
<dbReference type="Pfam" id="PF13424">
    <property type="entry name" value="TPR_12"/>
    <property type="match status" value="1"/>
</dbReference>
<comment type="caution">
    <text evidence="1">The sequence shown here is derived from an EMBL/GenBank/DDBJ whole genome shotgun (WGS) entry which is preliminary data.</text>
</comment>
<feature type="non-terminal residue" evidence="1">
    <location>
        <position position="1"/>
    </location>
</feature>
<sequence>IFKSLGEYVEAKEHYEKALAIAEKIGDRETEAKCNGNLGSISHSLGEYVNAQEYYEKALAIAGKIGHRERESYFYTMLGWCIFLCLGEYVKAKECFDKVLELSRKRGKIESCTYLALSLCMLKLGNIHEGNSNIFASINKSEVIRRLQVQEKYKISHFDHVVKREYRLASDFLSNSGFLYEAFYIEEYGRARTLADLMAARYSEENEISVTPQ</sequence>